<dbReference type="AlphaFoldDB" id="A0A0L0DW65"/>
<keyword evidence="3" id="KW-1185">Reference proteome</keyword>
<dbReference type="RefSeq" id="XP_013760838.1">
    <property type="nucleotide sequence ID" value="XM_013905384.1"/>
</dbReference>
<evidence type="ECO:0000256" key="1">
    <source>
        <dbReference type="SAM" id="Phobius"/>
    </source>
</evidence>
<feature type="transmembrane region" description="Helical" evidence="1">
    <location>
        <begin position="217"/>
        <end position="237"/>
    </location>
</feature>
<dbReference type="GeneID" id="25561977"/>
<organism evidence="2 3">
    <name type="scientific">Thecamonas trahens ATCC 50062</name>
    <dbReference type="NCBI Taxonomy" id="461836"/>
    <lineage>
        <taxon>Eukaryota</taxon>
        <taxon>Apusozoa</taxon>
        <taxon>Apusomonadida</taxon>
        <taxon>Apusomonadidae</taxon>
        <taxon>Thecamonas</taxon>
    </lineage>
</organism>
<sequence length="272" mass="29782">MEISVDAEAIPSVEATGGAVAVAVVGWTAGLLVVRRAVAAGRLGGAGLAGKRAWDLAFDHLNHIHACLTTGLAVAIMAIDARILAMAPIVDTWSRPLHWTTCGTVGYLVVDVIMQPLIMRAETANWDYFAFHASILVGFASCLATHRGGVVVAWGLFSEIDSVVKGWQLQLHHHLRTSRPEQRIRWAPWHKRLALFQVILFFFSRVFFTLLSSDPLLALQALLVVSGLVTNSTWFWSDVDELHRVHHISTTKIWAIIAAAGIPLAVVVHLLR</sequence>
<dbReference type="EMBL" id="GL349441">
    <property type="protein sequence ID" value="KNC56321.1"/>
    <property type="molecule type" value="Genomic_DNA"/>
</dbReference>
<feature type="transmembrane region" description="Helical" evidence="1">
    <location>
        <begin position="130"/>
        <end position="157"/>
    </location>
</feature>
<reference evidence="2 3" key="1">
    <citation type="submission" date="2010-05" db="EMBL/GenBank/DDBJ databases">
        <title>The Genome Sequence of Thecamonas trahens ATCC 50062.</title>
        <authorList>
            <consortium name="The Broad Institute Genome Sequencing Platform"/>
            <person name="Russ C."/>
            <person name="Cuomo C."/>
            <person name="Shea T."/>
            <person name="Young S.K."/>
            <person name="Zeng Q."/>
            <person name="Koehrsen M."/>
            <person name="Haas B."/>
            <person name="Borodovsky M."/>
            <person name="Guigo R."/>
            <person name="Alvarado L."/>
            <person name="Berlin A."/>
            <person name="Bochicchio J."/>
            <person name="Borenstein D."/>
            <person name="Chapman S."/>
            <person name="Chen Z."/>
            <person name="Freedman E."/>
            <person name="Gellesch M."/>
            <person name="Goldberg J."/>
            <person name="Griggs A."/>
            <person name="Gujja S."/>
            <person name="Heilman E."/>
            <person name="Heiman D."/>
            <person name="Hepburn T."/>
            <person name="Howarth C."/>
            <person name="Jen D."/>
            <person name="Larson L."/>
            <person name="Mehta T."/>
            <person name="Park D."/>
            <person name="Pearson M."/>
            <person name="Roberts A."/>
            <person name="Saif S."/>
            <person name="Shenoy N."/>
            <person name="Sisk P."/>
            <person name="Stolte C."/>
            <person name="Sykes S."/>
            <person name="Thomson T."/>
            <person name="Walk T."/>
            <person name="White J."/>
            <person name="Yandava C."/>
            <person name="Burger G."/>
            <person name="Gray M.W."/>
            <person name="Holland P.W.H."/>
            <person name="King N."/>
            <person name="Lang F.B.F."/>
            <person name="Roger A.J."/>
            <person name="Ruiz-Trillo I."/>
            <person name="Lander E."/>
            <person name="Nusbaum C."/>
        </authorList>
    </citation>
    <scope>NUCLEOTIDE SEQUENCE [LARGE SCALE GENOMIC DNA]</scope>
    <source>
        <strain evidence="2 3">ATCC 50062</strain>
    </source>
</reference>
<evidence type="ECO:0000313" key="2">
    <source>
        <dbReference type="EMBL" id="KNC56321.1"/>
    </source>
</evidence>
<keyword evidence="1" id="KW-0812">Transmembrane</keyword>
<keyword evidence="1" id="KW-1133">Transmembrane helix</keyword>
<feature type="transmembrane region" description="Helical" evidence="1">
    <location>
        <begin position="253"/>
        <end position="271"/>
    </location>
</feature>
<accession>A0A0L0DW65</accession>
<dbReference type="Proteomes" id="UP000054408">
    <property type="component" value="Unassembled WGS sequence"/>
</dbReference>
<protein>
    <submittedName>
        <fullName evidence="2">Uncharacterized protein</fullName>
    </submittedName>
</protein>
<proteinExistence type="predicted"/>
<name>A0A0L0DW65_THETB</name>
<feature type="transmembrane region" description="Helical" evidence="1">
    <location>
        <begin position="193"/>
        <end position="211"/>
    </location>
</feature>
<keyword evidence="1" id="KW-0472">Membrane</keyword>
<evidence type="ECO:0000313" key="3">
    <source>
        <dbReference type="Proteomes" id="UP000054408"/>
    </source>
</evidence>
<gene>
    <name evidence="2" type="ORF">AMSG_02290</name>
</gene>